<dbReference type="InterPro" id="IPR000399">
    <property type="entry name" value="TPP-bd_CS"/>
</dbReference>
<evidence type="ECO:0000256" key="3">
    <source>
        <dbReference type="RuleBase" id="RU362132"/>
    </source>
</evidence>
<keyword evidence="2 3" id="KW-0786">Thiamine pyrophosphate</keyword>
<feature type="domain" description="Thiamine pyrophosphate enzyme TPP-binding" evidence="5">
    <location>
        <begin position="380"/>
        <end position="526"/>
    </location>
</feature>
<keyword evidence="8" id="KW-1185">Reference proteome</keyword>
<dbReference type="Pfam" id="PF02775">
    <property type="entry name" value="TPP_enzyme_C"/>
    <property type="match status" value="1"/>
</dbReference>
<comment type="similarity">
    <text evidence="1 3">Belongs to the TPP enzyme family.</text>
</comment>
<proteinExistence type="inferred from homology"/>
<dbReference type="InterPro" id="IPR011766">
    <property type="entry name" value="TPP_enzyme_TPP-bd"/>
</dbReference>
<dbReference type="Proteomes" id="UP000278542">
    <property type="component" value="Unassembled WGS sequence"/>
</dbReference>
<feature type="domain" description="Thiamine pyrophosphate enzyme N-terminal TPP-binding" evidence="6">
    <location>
        <begin position="6"/>
        <end position="120"/>
    </location>
</feature>
<evidence type="ECO:0000313" key="8">
    <source>
        <dbReference type="Proteomes" id="UP000278542"/>
    </source>
</evidence>
<evidence type="ECO:0000259" key="4">
    <source>
        <dbReference type="Pfam" id="PF00205"/>
    </source>
</evidence>
<dbReference type="RefSeq" id="WP_121145201.1">
    <property type="nucleotide sequence ID" value="NZ_RBWY01000003.1"/>
</dbReference>
<dbReference type="PANTHER" id="PTHR42981:SF2">
    <property type="entry name" value="PYRUVATE DEHYDROGENASE [UBIQUINONE]"/>
    <property type="match status" value="1"/>
</dbReference>
<evidence type="ECO:0000256" key="1">
    <source>
        <dbReference type="ARBA" id="ARBA00007812"/>
    </source>
</evidence>
<dbReference type="PROSITE" id="PS00187">
    <property type="entry name" value="TPP_ENZYMES"/>
    <property type="match status" value="1"/>
</dbReference>
<dbReference type="Pfam" id="PF00205">
    <property type="entry name" value="TPP_enzyme_M"/>
    <property type="match status" value="1"/>
</dbReference>
<protein>
    <submittedName>
        <fullName evidence="7">Pyruvate dehydrogenase (Quinone)</fullName>
    </submittedName>
</protein>
<evidence type="ECO:0000259" key="6">
    <source>
        <dbReference type="Pfam" id="PF02776"/>
    </source>
</evidence>
<dbReference type="GO" id="GO:0030976">
    <property type="term" value="F:thiamine pyrophosphate binding"/>
    <property type="evidence" value="ECO:0007669"/>
    <property type="project" value="InterPro"/>
</dbReference>
<name>A0A495RCH2_9GAMM</name>
<dbReference type="GO" id="GO:0003824">
    <property type="term" value="F:catalytic activity"/>
    <property type="evidence" value="ECO:0007669"/>
    <property type="project" value="InterPro"/>
</dbReference>
<dbReference type="EMBL" id="RBWY01000003">
    <property type="protein sequence ID" value="RKS85041.1"/>
    <property type="molecule type" value="Genomic_DNA"/>
</dbReference>
<dbReference type="Gene3D" id="3.40.50.970">
    <property type="match status" value="2"/>
</dbReference>
<dbReference type="InterPro" id="IPR029035">
    <property type="entry name" value="DHS-like_NAD/FAD-binding_dom"/>
</dbReference>
<dbReference type="GO" id="GO:0000287">
    <property type="term" value="F:magnesium ion binding"/>
    <property type="evidence" value="ECO:0007669"/>
    <property type="project" value="InterPro"/>
</dbReference>
<feature type="domain" description="Thiamine pyrophosphate enzyme central" evidence="4">
    <location>
        <begin position="191"/>
        <end position="319"/>
    </location>
</feature>
<dbReference type="InterPro" id="IPR029061">
    <property type="entry name" value="THDP-binding"/>
</dbReference>
<dbReference type="InterPro" id="IPR012001">
    <property type="entry name" value="Thiamin_PyroP_enz_TPP-bd_dom"/>
</dbReference>
<dbReference type="InterPro" id="IPR012000">
    <property type="entry name" value="Thiamin_PyroP_enz_cen_dom"/>
</dbReference>
<dbReference type="CDD" id="cd07039">
    <property type="entry name" value="TPP_PYR_POX"/>
    <property type="match status" value="1"/>
</dbReference>
<dbReference type="Pfam" id="PF02776">
    <property type="entry name" value="TPP_enzyme_N"/>
    <property type="match status" value="1"/>
</dbReference>
<evidence type="ECO:0000259" key="5">
    <source>
        <dbReference type="Pfam" id="PF02775"/>
    </source>
</evidence>
<evidence type="ECO:0000256" key="2">
    <source>
        <dbReference type="ARBA" id="ARBA00023052"/>
    </source>
</evidence>
<dbReference type="SUPFAM" id="SSF52467">
    <property type="entry name" value="DHS-like NAD/FAD-binding domain"/>
    <property type="match status" value="1"/>
</dbReference>
<keyword evidence="7" id="KW-0670">Pyruvate</keyword>
<accession>A0A495RCH2</accession>
<dbReference type="AlphaFoldDB" id="A0A495RCH2"/>
<sequence length="574" mass="62614">MATKKRVAQILIDVLSEAGAKHCYGVVGDTLNYVTEAIYHSDIEWIHVRHEEAGAFAAGAEAFVSDRLTVCAGSCGPGSLHFINGIYEANRNGAPVVLIASQLATDTLGSDFPQEVDFVSVYQSCSVFCQQVINPQSARRVFTEAVQTAINKRGVAVIILPVDISKAEVEDRNIVVPKQTASALTPTQDELQQVAALLAKGGNIGIYAGIGCRYCHDELVTLAQALKAPIAHTSRAKDFIEYDNPYNVGMTGMFGTKGGFEMIKSCDTLLVLGCGFAWSQFYPDNATIIQVDHDATRIGLRHPVDFGLVADVKATLQALIPLLIPRQERTFLDKYVELYQKAVAKLDKKMVVSSHQLIHPQYLVDLLDHYADDDAIFTADVGSAMVWLSRHIHVNGKRRTLSSLKHGSMANAMPQALGLQKAYPDRQVISISGDGGLAMLLGDLLTAVQEQLPIKIAVLNNHSLNFVELEQKQEGLVERYTDLTNPNLAKIAESIGFGAWQITDANELENAVQEFLAYDGPAFLDVHTSANELIMPPTITLENVKGMALYSAKATLEGKGLDFIDLIKDNFLKK</sequence>
<dbReference type="SUPFAM" id="SSF52518">
    <property type="entry name" value="Thiamin diphosphate-binding fold (THDP-binding)"/>
    <property type="match status" value="2"/>
</dbReference>
<organism evidence="7 8">
    <name type="scientific">Orbus hercynius</name>
    <dbReference type="NCBI Taxonomy" id="593135"/>
    <lineage>
        <taxon>Bacteria</taxon>
        <taxon>Pseudomonadati</taxon>
        <taxon>Pseudomonadota</taxon>
        <taxon>Gammaproteobacteria</taxon>
        <taxon>Orbales</taxon>
        <taxon>Orbaceae</taxon>
        <taxon>Orbus</taxon>
    </lineage>
</organism>
<comment type="caution">
    <text evidence="7">The sequence shown here is derived from an EMBL/GenBank/DDBJ whole genome shotgun (WGS) entry which is preliminary data.</text>
</comment>
<evidence type="ECO:0000313" key="7">
    <source>
        <dbReference type="EMBL" id="RKS85041.1"/>
    </source>
</evidence>
<dbReference type="CDD" id="cd02014">
    <property type="entry name" value="TPP_POX"/>
    <property type="match status" value="1"/>
</dbReference>
<dbReference type="GO" id="GO:0019752">
    <property type="term" value="P:carboxylic acid metabolic process"/>
    <property type="evidence" value="ECO:0007669"/>
    <property type="project" value="UniProtKB-ARBA"/>
</dbReference>
<reference evidence="7 8" key="1">
    <citation type="submission" date="2018-10" db="EMBL/GenBank/DDBJ databases">
        <title>Genomic Encyclopedia of Type Strains, Phase IV (KMG-IV): sequencing the most valuable type-strain genomes for metagenomic binning, comparative biology and taxonomic classification.</title>
        <authorList>
            <person name="Goeker M."/>
        </authorList>
    </citation>
    <scope>NUCLEOTIDE SEQUENCE [LARGE SCALE GENOMIC DNA]</scope>
    <source>
        <strain evidence="7 8">DSM 22228</strain>
    </source>
</reference>
<dbReference type="InterPro" id="IPR047210">
    <property type="entry name" value="TPP_PYR_POXB-like"/>
</dbReference>
<dbReference type="InterPro" id="IPR047212">
    <property type="entry name" value="TPP_POXB-like"/>
</dbReference>
<dbReference type="InterPro" id="IPR047211">
    <property type="entry name" value="POXB-like"/>
</dbReference>
<dbReference type="PANTHER" id="PTHR42981">
    <property type="entry name" value="PYRUVATE DEHYDROGENASE [UBIQUINONE]"/>
    <property type="match status" value="1"/>
</dbReference>
<gene>
    <name evidence="7" type="ORF">DES39_1540</name>
</gene>
<dbReference type="OrthoDB" id="9785953at2"/>
<dbReference type="Gene3D" id="3.40.50.1220">
    <property type="entry name" value="TPP-binding domain"/>
    <property type="match status" value="1"/>
</dbReference>